<organism evidence="1 2">
    <name type="scientific">Pseudo-nitzschia multistriata</name>
    <dbReference type="NCBI Taxonomy" id="183589"/>
    <lineage>
        <taxon>Eukaryota</taxon>
        <taxon>Sar</taxon>
        <taxon>Stramenopiles</taxon>
        <taxon>Ochrophyta</taxon>
        <taxon>Bacillariophyta</taxon>
        <taxon>Bacillariophyceae</taxon>
        <taxon>Bacillariophycidae</taxon>
        <taxon>Bacillariales</taxon>
        <taxon>Bacillariaceae</taxon>
        <taxon>Pseudo-nitzschia</taxon>
    </lineage>
</organism>
<evidence type="ECO:0000313" key="1">
    <source>
        <dbReference type="EMBL" id="VEU40882.1"/>
    </source>
</evidence>
<evidence type="ECO:0000313" key="2">
    <source>
        <dbReference type="Proteomes" id="UP000291116"/>
    </source>
</evidence>
<reference evidence="1 2" key="1">
    <citation type="submission" date="2019-01" db="EMBL/GenBank/DDBJ databases">
        <authorList>
            <person name="Ferrante I. M."/>
        </authorList>
    </citation>
    <scope>NUCLEOTIDE SEQUENCE [LARGE SCALE GENOMIC DNA]</scope>
    <source>
        <strain evidence="1 2">B856</strain>
    </source>
</reference>
<dbReference type="AlphaFoldDB" id="A0A448ZFQ9"/>
<protein>
    <submittedName>
        <fullName evidence="1">Uncharacterized protein</fullName>
    </submittedName>
</protein>
<dbReference type="Proteomes" id="UP000291116">
    <property type="component" value="Unassembled WGS sequence"/>
</dbReference>
<dbReference type="EMBL" id="CAACVS010000313">
    <property type="protein sequence ID" value="VEU40882.1"/>
    <property type="molecule type" value="Genomic_DNA"/>
</dbReference>
<accession>A0A448ZFQ9</accession>
<gene>
    <name evidence="1" type="ORF">PSNMU_V1.4_AUG-EV-PASAV3_0077940</name>
</gene>
<name>A0A448ZFQ9_9STRA</name>
<proteinExistence type="predicted"/>
<sequence length="284" mass="31731">MTINKLVLLHTMGSSSDALRSKKVLAERKQMLKNGLGNEELLRGRALSRLPNIDLQNSSSISDDDDDIEITNAPSFSSISTAESITSAPESRRFRGRSLSCVERIRRPRNTDFADTIFSVGSSASAPELSIEDGTYALPSATISNLFQKSAPTTNGRGGALVKKLIEEQQAKVCHDKEDDCEKEEAEQDLRAIYQRYLSGEKESVLRSGSQWTSGYGDRRRQRAHLLRKKISRNAADGKNPAEVGEELTAVERRNRKTLIPVEEMATDHHSKILKQRRRARYSL</sequence>
<keyword evidence="2" id="KW-1185">Reference proteome</keyword>